<evidence type="ECO:0000256" key="1">
    <source>
        <dbReference type="SAM" id="MobiDB-lite"/>
    </source>
</evidence>
<dbReference type="EMBL" id="BTSY01000003">
    <property type="protein sequence ID" value="GMT18956.1"/>
    <property type="molecule type" value="Genomic_DNA"/>
</dbReference>
<sequence>MAAPAPPSVDFVAASDEYCDDPKKNGKKVFKHFGVIVSKTGHDRGQKEMYLYSPTVRRSNGKIVCSSDFFNFEVGEWIYFTVDRKEAYCGGMKCSDPYQTGVRFDFPQIKVRACMYPSDYTSIVCRQQTRRCWSPDLGDLCIDPSTLRYPRGDAKIMHEFETNTSGLYYVTASYSINASIFNDCYFPDNECHIYWNISSVEGKVLDMEDIVDYALVPWRRIVADYLSLKYDQNKDTSNAVPPWYIRSPRILSDDMVKVWEDECKNKYGLDDPPPCHYPIRFQDGKVINVEKEHPEILFKHLKVNRAMAHGIAGQEGQTTIEKSEPWKPLIGHDGKMLGPGSKLPPVSVKKKEPILTRHELVQDSAGLFMSSAAALSYVEIKESGEEKLWTTGGWKKKGEAWDSEAGRQRWDKNIHKIDDLPFKNESFSASSSRSSSTVPSKNLLSGMKKMAPRLKSAEEVERPNVASSVVTTPVPPKPSTFSFARAVKEHKVQENSSAEELTKSVPAEKKQEVAVPTCPSVDQSQSHWEEIIDPLKLDDEGKILYEKYKRMDEYVRETEKEASKEPSVKGYTAAEYIKAQKGQIQLIRTMIKIKGEKMLADSEKMVDCNEKIQEMEERLRNGEVNETELVEIHLSIEDDADMKEDLREHVAIKKELMDKWRLRLIENQKKVEWK</sequence>
<organism evidence="2 3">
    <name type="scientific">Pristionchus fissidentatus</name>
    <dbReference type="NCBI Taxonomy" id="1538716"/>
    <lineage>
        <taxon>Eukaryota</taxon>
        <taxon>Metazoa</taxon>
        <taxon>Ecdysozoa</taxon>
        <taxon>Nematoda</taxon>
        <taxon>Chromadorea</taxon>
        <taxon>Rhabditida</taxon>
        <taxon>Rhabditina</taxon>
        <taxon>Diplogasteromorpha</taxon>
        <taxon>Diplogasteroidea</taxon>
        <taxon>Neodiplogasteridae</taxon>
        <taxon>Pristionchus</taxon>
    </lineage>
</organism>
<dbReference type="Proteomes" id="UP001432322">
    <property type="component" value="Unassembled WGS sequence"/>
</dbReference>
<evidence type="ECO:0000313" key="2">
    <source>
        <dbReference type="EMBL" id="GMT18956.1"/>
    </source>
</evidence>
<feature type="compositionally biased region" description="Low complexity" evidence="1">
    <location>
        <begin position="426"/>
        <end position="440"/>
    </location>
</feature>
<dbReference type="AlphaFoldDB" id="A0AAV5VHT4"/>
<name>A0AAV5VHT4_9BILA</name>
<feature type="compositionally biased region" description="Basic and acidic residues" evidence="1">
    <location>
        <begin position="500"/>
        <end position="512"/>
    </location>
</feature>
<evidence type="ECO:0000313" key="3">
    <source>
        <dbReference type="Proteomes" id="UP001432322"/>
    </source>
</evidence>
<gene>
    <name evidence="2" type="ORF">PFISCL1PPCAC_10253</name>
</gene>
<feature type="region of interest" description="Disordered" evidence="1">
    <location>
        <begin position="425"/>
        <end position="445"/>
    </location>
</feature>
<protein>
    <submittedName>
        <fullName evidence="2">Uncharacterized protein</fullName>
    </submittedName>
</protein>
<proteinExistence type="predicted"/>
<reference evidence="2" key="1">
    <citation type="submission" date="2023-10" db="EMBL/GenBank/DDBJ databases">
        <title>Genome assembly of Pristionchus species.</title>
        <authorList>
            <person name="Yoshida K."/>
            <person name="Sommer R.J."/>
        </authorList>
    </citation>
    <scope>NUCLEOTIDE SEQUENCE</scope>
    <source>
        <strain evidence="2">RS5133</strain>
    </source>
</reference>
<accession>A0AAV5VHT4</accession>
<keyword evidence="3" id="KW-1185">Reference proteome</keyword>
<comment type="caution">
    <text evidence="2">The sequence shown here is derived from an EMBL/GenBank/DDBJ whole genome shotgun (WGS) entry which is preliminary data.</text>
</comment>
<feature type="region of interest" description="Disordered" evidence="1">
    <location>
        <begin position="495"/>
        <end position="520"/>
    </location>
</feature>